<feature type="domain" description="N-acetyltransferase" evidence="3">
    <location>
        <begin position="4"/>
        <end position="161"/>
    </location>
</feature>
<dbReference type="PROSITE" id="PS51186">
    <property type="entry name" value="GNAT"/>
    <property type="match status" value="1"/>
</dbReference>
<dbReference type="InterPro" id="IPR000182">
    <property type="entry name" value="GNAT_dom"/>
</dbReference>
<dbReference type="InterPro" id="IPR016181">
    <property type="entry name" value="Acyl_CoA_acyltransferase"/>
</dbReference>
<dbReference type="GO" id="GO:0016747">
    <property type="term" value="F:acyltransferase activity, transferring groups other than amino-acyl groups"/>
    <property type="evidence" value="ECO:0007669"/>
    <property type="project" value="InterPro"/>
</dbReference>
<keyword evidence="2" id="KW-0012">Acyltransferase</keyword>
<evidence type="ECO:0000313" key="4">
    <source>
        <dbReference type="EMBL" id="GLZ75281.1"/>
    </source>
</evidence>
<sequence length="161" mass="16865">MTSIEIHRAGPELFGELAAVAASAQTLFAGAGIELPDDDATGTLAHAAVVLAAGRPPVGFAALTVLDGCAHLEEISVHAGHGRRGVGTALLDAVCAHAREAGSPAVTLTTFRDVPFNAPYYAARGWRVWPEREWGPGMRAQWAAEAPIRVAPRVAMRKVLP</sequence>
<accession>A0A9W6SII1</accession>
<dbReference type="AlphaFoldDB" id="A0A9W6SII1"/>
<keyword evidence="1" id="KW-0808">Transferase</keyword>
<dbReference type="RefSeq" id="WP_285660524.1">
    <property type="nucleotide sequence ID" value="NZ_BSTX01000001.1"/>
</dbReference>
<comment type="caution">
    <text evidence="4">The sequence shown here is derived from an EMBL/GenBank/DDBJ whole genome shotgun (WGS) entry which is preliminary data.</text>
</comment>
<dbReference type="SUPFAM" id="SSF55729">
    <property type="entry name" value="Acyl-CoA N-acyltransferases (Nat)"/>
    <property type="match status" value="1"/>
</dbReference>
<name>A0A9W6SII1_9ACTN</name>
<gene>
    <name evidence="4" type="ORF">Afil01_00880</name>
</gene>
<protein>
    <submittedName>
        <fullName evidence="4">GCN5 family N-acetyltransferase</fullName>
    </submittedName>
</protein>
<dbReference type="Gene3D" id="3.40.630.30">
    <property type="match status" value="1"/>
</dbReference>
<reference evidence="4" key="1">
    <citation type="submission" date="2023-03" db="EMBL/GenBank/DDBJ databases">
        <title>Actinorhabdospora filicis NBRC 111898.</title>
        <authorList>
            <person name="Ichikawa N."/>
            <person name="Sato H."/>
            <person name="Tonouchi N."/>
        </authorList>
    </citation>
    <scope>NUCLEOTIDE SEQUENCE</scope>
    <source>
        <strain evidence="4">NBRC 111898</strain>
    </source>
</reference>
<proteinExistence type="predicted"/>
<evidence type="ECO:0000256" key="2">
    <source>
        <dbReference type="ARBA" id="ARBA00023315"/>
    </source>
</evidence>
<dbReference type="Pfam" id="PF00583">
    <property type="entry name" value="Acetyltransf_1"/>
    <property type="match status" value="1"/>
</dbReference>
<evidence type="ECO:0000256" key="1">
    <source>
        <dbReference type="ARBA" id="ARBA00022679"/>
    </source>
</evidence>
<dbReference type="PANTHER" id="PTHR43877">
    <property type="entry name" value="AMINOALKYLPHOSPHONATE N-ACETYLTRANSFERASE-RELATED-RELATED"/>
    <property type="match status" value="1"/>
</dbReference>
<evidence type="ECO:0000313" key="5">
    <source>
        <dbReference type="Proteomes" id="UP001165079"/>
    </source>
</evidence>
<dbReference type="InterPro" id="IPR050832">
    <property type="entry name" value="Bact_Acetyltransf"/>
</dbReference>
<evidence type="ECO:0000259" key="3">
    <source>
        <dbReference type="PROSITE" id="PS51186"/>
    </source>
</evidence>
<keyword evidence="5" id="KW-1185">Reference proteome</keyword>
<dbReference type="Proteomes" id="UP001165079">
    <property type="component" value="Unassembled WGS sequence"/>
</dbReference>
<dbReference type="EMBL" id="BSTX01000001">
    <property type="protein sequence ID" value="GLZ75281.1"/>
    <property type="molecule type" value="Genomic_DNA"/>
</dbReference>
<dbReference type="CDD" id="cd04301">
    <property type="entry name" value="NAT_SF"/>
    <property type="match status" value="1"/>
</dbReference>
<organism evidence="4 5">
    <name type="scientific">Actinorhabdospora filicis</name>
    <dbReference type="NCBI Taxonomy" id="1785913"/>
    <lineage>
        <taxon>Bacteria</taxon>
        <taxon>Bacillati</taxon>
        <taxon>Actinomycetota</taxon>
        <taxon>Actinomycetes</taxon>
        <taxon>Micromonosporales</taxon>
        <taxon>Micromonosporaceae</taxon>
        <taxon>Actinorhabdospora</taxon>
    </lineage>
</organism>